<evidence type="ECO:0000313" key="2">
    <source>
        <dbReference type="Proteomes" id="UP000240010"/>
    </source>
</evidence>
<accession>A0A2S6HHG5</accession>
<name>A0A2S6HHG5_9GAMM</name>
<evidence type="ECO:0000313" key="1">
    <source>
        <dbReference type="EMBL" id="PPK76924.1"/>
    </source>
</evidence>
<reference evidence="1 2" key="1">
    <citation type="submission" date="2018-02" db="EMBL/GenBank/DDBJ databases">
        <title>Subsurface microbial communities from deep shales in Ohio and West Virginia, USA.</title>
        <authorList>
            <person name="Wrighton K."/>
        </authorList>
    </citation>
    <scope>NUCLEOTIDE SEQUENCE [LARGE SCALE GENOMIC DNA]</scope>
    <source>
        <strain evidence="1 2">OWC-DMM</strain>
    </source>
</reference>
<evidence type="ECO:0008006" key="3">
    <source>
        <dbReference type="Google" id="ProtNLM"/>
    </source>
</evidence>
<proteinExistence type="predicted"/>
<dbReference type="Proteomes" id="UP000240010">
    <property type="component" value="Unassembled WGS sequence"/>
</dbReference>
<sequence length="97" mass="10842">MSALTKIENAGFKVFMNGENLGITPAKDLTLPQREFLKSHKAEIITELSTYQKIINWLASIHETDPAIIDETIQSGKTDPETLSYFLQRADGIAKPH</sequence>
<gene>
    <name evidence="1" type="ORF">B0F87_10228</name>
</gene>
<comment type="caution">
    <text evidence="1">The sequence shown here is derived from an EMBL/GenBank/DDBJ whole genome shotgun (WGS) entry which is preliminary data.</text>
</comment>
<organism evidence="1 2">
    <name type="scientific">Methylobacter tundripaludum</name>
    <dbReference type="NCBI Taxonomy" id="173365"/>
    <lineage>
        <taxon>Bacteria</taxon>
        <taxon>Pseudomonadati</taxon>
        <taxon>Pseudomonadota</taxon>
        <taxon>Gammaproteobacteria</taxon>
        <taxon>Methylococcales</taxon>
        <taxon>Methylococcaceae</taxon>
        <taxon>Methylobacter</taxon>
    </lineage>
</organism>
<dbReference type="EMBL" id="PTIZ01000002">
    <property type="protein sequence ID" value="PPK76924.1"/>
    <property type="molecule type" value="Genomic_DNA"/>
</dbReference>
<dbReference type="RefSeq" id="WP_104427706.1">
    <property type="nucleotide sequence ID" value="NZ_PTIZ01000002.1"/>
</dbReference>
<protein>
    <recommendedName>
        <fullName evidence="3">TubC N-terminal docking domain-containing protein</fullName>
    </recommendedName>
</protein>
<dbReference type="AlphaFoldDB" id="A0A2S6HHG5"/>